<sequence length="62" mass="6893">MYIWAAIDVDSKELLALHASYTRSSIDALIFLKKVLKRCSRSSNKPIIVVDIGNGIVLLYIG</sequence>
<evidence type="ECO:0000313" key="1">
    <source>
        <dbReference type="EMBL" id="SPC34551.1"/>
    </source>
</evidence>
<dbReference type="KEGG" id="ncv:NCAV_1385"/>
<proteinExistence type="predicted"/>
<dbReference type="RefSeq" id="WP_103286812.1">
    <property type="nucleotide sequence ID" value="NZ_LT981265.1"/>
</dbReference>
<protein>
    <recommendedName>
        <fullName evidence="3">Transposase</fullName>
    </recommendedName>
</protein>
<name>A0A2K5ASE0_9ARCH</name>
<evidence type="ECO:0008006" key="3">
    <source>
        <dbReference type="Google" id="ProtNLM"/>
    </source>
</evidence>
<accession>A0A2K5ASE0</accession>
<organism evidence="1 2">
    <name type="scientific">Candidatus Nitrosocaldus cavascurensis</name>
    <dbReference type="NCBI Taxonomy" id="2058097"/>
    <lineage>
        <taxon>Archaea</taxon>
        <taxon>Nitrososphaerota</taxon>
        <taxon>Nitrososphaeria</taxon>
        <taxon>Candidatus Nitrosocaldales</taxon>
        <taxon>Candidatus Nitrosocaldaceae</taxon>
        <taxon>Candidatus Nitrosocaldus</taxon>
    </lineage>
</organism>
<evidence type="ECO:0000313" key="2">
    <source>
        <dbReference type="Proteomes" id="UP000236248"/>
    </source>
</evidence>
<gene>
    <name evidence="1" type="ORF">NCAV_1385</name>
</gene>
<dbReference type="Proteomes" id="UP000236248">
    <property type="component" value="Chromosome NCAV"/>
</dbReference>
<dbReference type="GeneID" id="41595385"/>
<dbReference type="EMBL" id="LT981265">
    <property type="protein sequence ID" value="SPC34551.1"/>
    <property type="molecule type" value="Genomic_DNA"/>
</dbReference>
<keyword evidence="2" id="KW-1185">Reference proteome</keyword>
<reference evidence="2" key="1">
    <citation type="submission" date="2018-01" db="EMBL/GenBank/DDBJ databases">
        <authorList>
            <person name="Kerou L M."/>
        </authorList>
    </citation>
    <scope>NUCLEOTIDE SEQUENCE [LARGE SCALE GENOMIC DNA]</scope>
    <source>
        <strain evidence="2">SCU2</strain>
    </source>
</reference>
<dbReference type="AlphaFoldDB" id="A0A2K5ASE0"/>